<gene>
    <name evidence="5" type="ORF">PM738_19465</name>
</gene>
<dbReference type="Pfam" id="PF21939">
    <property type="entry name" value="Gp10_C"/>
    <property type="match status" value="1"/>
</dbReference>
<evidence type="ECO:0000259" key="4">
    <source>
        <dbReference type="Pfam" id="PF21939"/>
    </source>
</evidence>
<proteinExistence type="predicted"/>
<protein>
    <submittedName>
        <fullName evidence="5">InlB B-repeat-containing protein</fullName>
    </submittedName>
</protein>
<feature type="compositionally biased region" description="Low complexity" evidence="2">
    <location>
        <begin position="267"/>
        <end position="286"/>
    </location>
</feature>
<dbReference type="Pfam" id="PF09479">
    <property type="entry name" value="Flg_new"/>
    <property type="match status" value="1"/>
</dbReference>
<dbReference type="EMBL" id="JAQLKE010000067">
    <property type="protein sequence ID" value="MDB7085959.1"/>
    <property type="molecule type" value="Genomic_DNA"/>
</dbReference>
<evidence type="ECO:0000256" key="1">
    <source>
        <dbReference type="ARBA" id="ARBA00004196"/>
    </source>
</evidence>
<dbReference type="InterPro" id="IPR042229">
    <property type="entry name" value="Listeria/Bacterioides_rpt_sf"/>
</dbReference>
<dbReference type="GO" id="GO:0030313">
    <property type="term" value="C:cell envelope"/>
    <property type="evidence" value="ECO:0007669"/>
    <property type="project" value="UniProtKB-SubCell"/>
</dbReference>
<accession>A0AB35IRD8</accession>
<comment type="caution">
    <text evidence="5">The sequence shown here is derived from an EMBL/GenBank/DDBJ whole genome shotgun (WGS) entry which is preliminary data.</text>
</comment>
<evidence type="ECO:0000256" key="3">
    <source>
        <dbReference type="SAM" id="Phobius"/>
    </source>
</evidence>
<organism evidence="5 6">
    <name type="scientific">Thomasclavelia ramosa</name>
    <dbReference type="NCBI Taxonomy" id="1547"/>
    <lineage>
        <taxon>Bacteria</taxon>
        <taxon>Bacillati</taxon>
        <taxon>Bacillota</taxon>
        <taxon>Erysipelotrichia</taxon>
        <taxon>Erysipelotrichales</taxon>
        <taxon>Coprobacillaceae</taxon>
        <taxon>Thomasclavelia</taxon>
    </lineage>
</organism>
<feature type="region of interest" description="Disordered" evidence="2">
    <location>
        <begin position="262"/>
        <end position="286"/>
    </location>
</feature>
<keyword evidence="3" id="KW-1133">Transmembrane helix</keyword>
<dbReference type="Gene3D" id="2.60.40.4270">
    <property type="entry name" value="Listeria-Bacteroides repeat domain"/>
    <property type="match status" value="1"/>
</dbReference>
<dbReference type="NCBIfam" id="TIGR02543">
    <property type="entry name" value="List_Bact_rpt"/>
    <property type="match status" value="1"/>
</dbReference>
<keyword evidence="3" id="KW-0472">Membrane</keyword>
<evidence type="ECO:0000313" key="5">
    <source>
        <dbReference type="EMBL" id="MDB7085959.1"/>
    </source>
</evidence>
<evidence type="ECO:0000313" key="6">
    <source>
        <dbReference type="Proteomes" id="UP001211987"/>
    </source>
</evidence>
<feature type="domain" description="Baseplate structural protein Gp10 C-terminal" evidence="4">
    <location>
        <begin position="140"/>
        <end position="304"/>
    </location>
</feature>
<evidence type="ECO:0000256" key="2">
    <source>
        <dbReference type="SAM" id="MobiDB-lite"/>
    </source>
</evidence>
<keyword evidence="3" id="KW-0812">Transmembrane</keyword>
<comment type="subcellular location">
    <subcellularLocation>
        <location evidence="1">Cell envelope</location>
    </subcellularLocation>
</comment>
<dbReference type="AlphaFoldDB" id="A0AB35IRD8"/>
<dbReference type="InterPro" id="IPR013378">
    <property type="entry name" value="InlB-like_B-rpt"/>
</dbReference>
<name>A0AB35IRD8_9FIRM</name>
<sequence length="307" mass="33661">MSFTVKHVVRLLLVLIVGTLAINFWIGLNNKNVNESNNVADYIWNNQTVTKKENVMFNALEGTTDVLMKPIEFGKAYGELPTATKDGYLFDGWYTEKDGGNKVTADTIVVNDNLHILYAHYKEDPDIIARIEALEAKSVPIGFVFQSTSNINPSSTMGGSWQLIASGKTLVGYDKDDDDFAKVRNTGGEKEHTLTIAEMPIHGHTGTTTTNSYNHNHKINYTSTPKADGSINGGLSPSAWNVGADSYWGSASTNAIPVYNENEQSMTNGSDSGSHSHSFTTSSTGGNRAHNNLMPYYVVYTWEKIAM</sequence>
<feature type="transmembrane region" description="Helical" evidence="3">
    <location>
        <begin position="7"/>
        <end position="28"/>
    </location>
</feature>
<dbReference type="InterPro" id="IPR053827">
    <property type="entry name" value="Gp10_C"/>
</dbReference>
<dbReference type="RefSeq" id="WP_117562212.1">
    <property type="nucleotide sequence ID" value="NZ_JADPBJ010000012.1"/>
</dbReference>
<reference evidence="5" key="1">
    <citation type="submission" date="2023-01" db="EMBL/GenBank/DDBJ databases">
        <title>Human gut microbiome strain richness.</title>
        <authorList>
            <person name="Chen-Liaw A."/>
        </authorList>
    </citation>
    <scope>NUCLEOTIDE SEQUENCE</scope>
    <source>
        <strain evidence="5">1001217st2_G6_1001217B_191108</strain>
    </source>
</reference>
<dbReference type="Proteomes" id="UP001211987">
    <property type="component" value="Unassembled WGS sequence"/>
</dbReference>